<feature type="region of interest" description="Disordered" evidence="1">
    <location>
        <begin position="1"/>
        <end position="33"/>
    </location>
</feature>
<organism evidence="2 3">
    <name type="scientific">Catellatospora bangladeshensis</name>
    <dbReference type="NCBI Taxonomy" id="310355"/>
    <lineage>
        <taxon>Bacteria</taxon>
        <taxon>Bacillati</taxon>
        <taxon>Actinomycetota</taxon>
        <taxon>Actinomycetes</taxon>
        <taxon>Micromonosporales</taxon>
        <taxon>Micromonosporaceae</taxon>
        <taxon>Catellatospora</taxon>
    </lineage>
</organism>
<evidence type="ECO:0000313" key="3">
    <source>
        <dbReference type="Proteomes" id="UP000601223"/>
    </source>
</evidence>
<gene>
    <name evidence="2" type="ORF">Cba03nite_61540</name>
</gene>
<dbReference type="Proteomes" id="UP000601223">
    <property type="component" value="Unassembled WGS sequence"/>
</dbReference>
<keyword evidence="3" id="KW-1185">Reference proteome</keyword>
<dbReference type="AlphaFoldDB" id="A0A8J3NKU0"/>
<comment type="caution">
    <text evidence="2">The sequence shown here is derived from an EMBL/GenBank/DDBJ whole genome shotgun (WGS) entry which is preliminary data.</text>
</comment>
<reference evidence="2 3" key="1">
    <citation type="submission" date="2021-01" db="EMBL/GenBank/DDBJ databases">
        <title>Whole genome shotgun sequence of Catellatospora bangladeshensis NBRC 107357.</title>
        <authorList>
            <person name="Komaki H."/>
            <person name="Tamura T."/>
        </authorList>
    </citation>
    <scope>NUCLEOTIDE SEQUENCE [LARGE SCALE GENOMIC DNA]</scope>
    <source>
        <strain evidence="2 3">NBRC 107357</strain>
    </source>
</reference>
<dbReference type="EMBL" id="BONF01000041">
    <property type="protein sequence ID" value="GIF84805.1"/>
    <property type="molecule type" value="Genomic_DNA"/>
</dbReference>
<name>A0A8J3NKU0_9ACTN</name>
<protein>
    <submittedName>
        <fullName evidence="2">Uncharacterized protein</fullName>
    </submittedName>
</protein>
<evidence type="ECO:0000256" key="1">
    <source>
        <dbReference type="SAM" id="MobiDB-lite"/>
    </source>
</evidence>
<proteinExistence type="predicted"/>
<evidence type="ECO:0000313" key="2">
    <source>
        <dbReference type="EMBL" id="GIF84805.1"/>
    </source>
</evidence>
<sequence length="315" mass="34045">MTRPSPVHDAGADPRAVRPVPSGSAAPGAMRSRLRAQTRAQAAQWAYAALMDATRAGVSDPLAHIDVSRLRSDLAAVQSLGTSGGAFGACAVSAEIRQAYRTALQARDEAASYLHGSRDWSTEDLAEAICGHREHERRVRLVAEWTATPAPQHLYDAGHELLRRQQVASALRDLLSAARATAVRKLREAELVLPADPLERAHKAQDVVRFCAYHFDTVAANRNLYAANLVVHHDWELDEIAEVADAEPQAIEDAYEAARAHPPSDADSRSVRELAEIAAAIAVRQRHWEAVRREAIAECLAAGVDADLLAAHAGV</sequence>
<accession>A0A8J3NKU0</accession>